<dbReference type="GO" id="GO:0071555">
    <property type="term" value="P:cell wall organization"/>
    <property type="evidence" value="ECO:0007669"/>
    <property type="project" value="UniProtKB-KW"/>
</dbReference>
<proteinExistence type="predicted"/>
<dbReference type="SUPFAM" id="SSF53187">
    <property type="entry name" value="Zn-dependent exopeptidases"/>
    <property type="match status" value="1"/>
</dbReference>
<reference evidence="5 6" key="1">
    <citation type="journal article" date="2015" name="Genome Announc.">
        <title>Expanding the biotechnology potential of lactobacilli through comparative genomics of 213 strains and associated genera.</title>
        <authorList>
            <person name="Sun Z."/>
            <person name="Harris H.M."/>
            <person name="McCann A."/>
            <person name="Guo C."/>
            <person name="Argimon S."/>
            <person name="Zhang W."/>
            <person name="Yang X."/>
            <person name="Jeffery I.B."/>
            <person name="Cooney J.C."/>
            <person name="Kagawa T.F."/>
            <person name="Liu W."/>
            <person name="Song Y."/>
            <person name="Salvetti E."/>
            <person name="Wrobel A."/>
            <person name="Rasinkangas P."/>
            <person name="Parkhill J."/>
            <person name="Rea M.C."/>
            <person name="O'Sullivan O."/>
            <person name="Ritari J."/>
            <person name="Douillard F.P."/>
            <person name="Paul Ross R."/>
            <person name="Yang R."/>
            <person name="Briner A.E."/>
            <person name="Felis G.E."/>
            <person name="de Vos W.M."/>
            <person name="Barrangou R."/>
            <person name="Klaenhammer T.R."/>
            <person name="Caufield P.W."/>
            <person name="Cui Y."/>
            <person name="Zhang H."/>
            <person name="O'Toole P.W."/>
        </authorList>
    </citation>
    <scope>NUCLEOTIDE SEQUENCE [LARGE SCALE GENOMIC DNA]</scope>
    <source>
        <strain evidence="5 6">DSM 5707</strain>
    </source>
</reference>
<dbReference type="SMART" id="SM00646">
    <property type="entry name" value="Ami_3"/>
    <property type="match status" value="1"/>
</dbReference>
<gene>
    <name evidence="5" type="ORF">FC51_GL000233</name>
</gene>
<keyword evidence="3" id="KW-0812">Transmembrane</keyword>
<evidence type="ECO:0000256" key="3">
    <source>
        <dbReference type="SAM" id="Phobius"/>
    </source>
</evidence>
<dbReference type="Pfam" id="PF08239">
    <property type="entry name" value="SH3_3"/>
    <property type="match status" value="1"/>
</dbReference>
<keyword evidence="3" id="KW-1133">Transmembrane helix</keyword>
<dbReference type="Proteomes" id="UP000051957">
    <property type="component" value="Unassembled WGS sequence"/>
</dbReference>
<evidence type="ECO:0000256" key="2">
    <source>
        <dbReference type="ARBA" id="ARBA00023316"/>
    </source>
</evidence>
<evidence type="ECO:0000313" key="6">
    <source>
        <dbReference type="Proteomes" id="UP000051957"/>
    </source>
</evidence>
<dbReference type="GO" id="GO:0030288">
    <property type="term" value="C:outer membrane-bounded periplasmic space"/>
    <property type="evidence" value="ECO:0007669"/>
    <property type="project" value="TreeGrafter"/>
</dbReference>
<dbReference type="SMART" id="SM00287">
    <property type="entry name" value="SH3b"/>
    <property type="match status" value="1"/>
</dbReference>
<feature type="domain" description="SH3b" evidence="4">
    <location>
        <begin position="32"/>
        <end position="95"/>
    </location>
</feature>
<organism evidence="5 6">
    <name type="scientific">Lentilactobacillus parabuchneri DSM 5707 = NBRC 107865</name>
    <dbReference type="NCBI Taxonomy" id="1423784"/>
    <lineage>
        <taxon>Bacteria</taxon>
        <taxon>Bacillati</taxon>
        <taxon>Bacillota</taxon>
        <taxon>Bacilli</taxon>
        <taxon>Lactobacillales</taxon>
        <taxon>Lactobacillaceae</taxon>
        <taxon>Lentilactobacillus</taxon>
    </lineage>
</organism>
<evidence type="ECO:0000313" key="5">
    <source>
        <dbReference type="EMBL" id="KRM47754.1"/>
    </source>
</evidence>
<dbReference type="InterPro" id="IPR002508">
    <property type="entry name" value="MurNAc-LAA_cat"/>
</dbReference>
<comment type="caution">
    <text evidence="5">The sequence shown here is derived from an EMBL/GenBank/DDBJ whole genome shotgun (WGS) entry which is preliminary data.</text>
</comment>
<keyword evidence="3" id="KW-0472">Membrane</keyword>
<name>A0A0R1YZJ0_9LACO</name>
<feature type="transmembrane region" description="Helical" evidence="3">
    <location>
        <begin position="12"/>
        <end position="30"/>
    </location>
</feature>
<dbReference type="InterPro" id="IPR050695">
    <property type="entry name" value="N-acetylmuramoyl_amidase_3"/>
</dbReference>
<dbReference type="PANTHER" id="PTHR30404:SF0">
    <property type="entry name" value="N-ACETYLMURAMOYL-L-ALANINE AMIDASE AMIC"/>
    <property type="match status" value="1"/>
</dbReference>
<evidence type="ECO:0000259" key="4">
    <source>
        <dbReference type="PROSITE" id="PS51781"/>
    </source>
</evidence>
<sequence>MTLKKIWENKSWIVATLVIAVTFFVLILALESNSVTVKVNQLNIRSGPSVTYSVKAKVKQGQRLQVISRKSNWIKVIYKHKTIGWVAAWLVQNSSVQNVTRLSEATIVLDPGHGGSDTGALSMSGSPEKKYTLQVAQLVRKKLQAKGARVVMTRDSDKTVALAARPEVANANSANAFVSFHFDSSDVNNVASGYTCYFYHPGDSKQLASSVNQQMTNLPLKSRGVEFGNFLVIRDNSVPAILIEGGYINTARDFKQIQNPTYQKKFASDVVRGLANYFKNHS</sequence>
<keyword evidence="2" id="KW-0961">Cell wall biogenesis/degradation</keyword>
<accession>A0A0R1YZJ0</accession>
<dbReference type="PROSITE" id="PS51781">
    <property type="entry name" value="SH3B"/>
    <property type="match status" value="1"/>
</dbReference>
<evidence type="ECO:0000256" key="1">
    <source>
        <dbReference type="ARBA" id="ARBA00022801"/>
    </source>
</evidence>
<dbReference type="GO" id="GO:0008745">
    <property type="term" value="F:N-acetylmuramoyl-L-alanine amidase activity"/>
    <property type="evidence" value="ECO:0007669"/>
    <property type="project" value="InterPro"/>
</dbReference>
<protein>
    <submittedName>
        <fullName evidence="5">Cell wall hydrolase autolysin</fullName>
    </submittedName>
</protein>
<dbReference type="EMBL" id="AZGK01000001">
    <property type="protein sequence ID" value="KRM47754.1"/>
    <property type="molecule type" value="Genomic_DNA"/>
</dbReference>
<dbReference type="CDD" id="cd02696">
    <property type="entry name" value="MurNAc-LAA"/>
    <property type="match status" value="1"/>
</dbReference>
<dbReference type="Pfam" id="PF01520">
    <property type="entry name" value="Amidase_3"/>
    <property type="match status" value="1"/>
</dbReference>
<dbReference type="Gene3D" id="3.40.630.40">
    <property type="entry name" value="Zn-dependent exopeptidases"/>
    <property type="match status" value="1"/>
</dbReference>
<dbReference type="InterPro" id="IPR003646">
    <property type="entry name" value="SH3-like_bac-type"/>
</dbReference>
<dbReference type="GO" id="GO:0009253">
    <property type="term" value="P:peptidoglycan catabolic process"/>
    <property type="evidence" value="ECO:0007669"/>
    <property type="project" value="InterPro"/>
</dbReference>
<dbReference type="PANTHER" id="PTHR30404">
    <property type="entry name" value="N-ACETYLMURAMOYL-L-ALANINE AMIDASE"/>
    <property type="match status" value="1"/>
</dbReference>
<dbReference type="AlphaFoldDB" id="A0A0R1YZJ0"/>
<dbReference type="PATRIC" id="fig|1423784.4.peg.230"/>
<keyword evidence="1 5" id="KW-0378">Hydrolase</keyword>
<dbReference type="Gene3D" id="2.30.30.40">
    <property type="entry name" value="SH3 Domains"/>
    <property type="match status" value="1"/>
</dbReference>